<dbReference type="EMBL" id="BSNJ01000008">
    <property type="protein sequence ID" value="GLQ22013.1"/>
    <property type="molecule type" value="Genomic_DNA"/>
</dbReference>
<dbReference type="Proteomes" id="UP001161390">
    <property type="component" value="Unassembled WGS sequence"/>
</dbReference>
<evidence type="ECO:0000313" key="2">
    <source>
        <dbReference type="EMBL" id="GLQ22013.1"/>
    </source>
</evidence>
<organism evidence="2 3">
    <name type="scientific">Algimonas porphyrae</name>
    <dbReference type="NCBI Taxonomy" id="1128113"/>
    <lineage>
        <taxon>Bacteria</taxon>
        <taxon>Pseudomonadati</taxon>
        <taxon>Pseudomonadota</taxon>
        <taxon>Alphaproteobacteria</taxon>
        <taxon>Maricaulales</taxon>
        <taxon>Robiginitomaculaceae</taxon>
        <taxon>Algimonas</taxon>
    </lineage>
</organism>
<name>A0ABQ5V599_9PROT</name>
<comment type="caution">
    <text evidence="2">The sequence shown here is derived from an EMBL/GenBank/DDBJ whole genome shotgun (WGS) entry which is preliminary data.</text>
</comment>
<feature type="region of interest" description="Disordered" evidence="1">
    <location>
        <begin position="1"/>
        <end position="37"/>
    </location>
</feature>
<reference evidence="2" key="1">
    <citation type="journal article" date="2014" name="Int. J. Syst. Evol. Microbiol.">
        <title>Complete genome of a new Firmicutes species belonging to the dominant human colonic microbiota ('Ruminococcus bicirculans') reveals two chromosomes and a selective capacity to utilize plant glucans.</title>
        <authorList>
            <consortium name="NISC Comparative Sequencing Program"/>
            <person name="Wegmann U."/>
            <person name="Louis P."/>
            <person name="Goesmann A."/>
            <person name="Henrissat B."/>
            <person name="Duncan S.H."/>
            <person name="Flint H.J."/>
        </authorList>
    </citation>
    <scope>NUCLEOTIDE SEQUENCE</scope>
    <source>
        <strain evidence="2">NBRC 108216</strain>
    </source>
</reference>
<protein>
    <submittedName>
        <fullName evidence="2">Uncharacterized protein</fullName>
    </submittedName>
</protein>
<evidence type="ECO:0000256" key="1">
    <source>
        <dbReference type="SAM" id="MobiDB-lite"/>
    </source>
</evidence>
<keyword evidence="3" id="KW-1185">Reference proteome</keyword>
<proteinExistence type="predicted"/>
<evidence type="ECO:0000313" key="3">
    <source>
        <dbReference type="Proteomes" id="UP001161390"/>
    </source>
</evidence>
<sequence>MRWSERRRSWLRRATGSVPPEPAPIEAGSGKIGRSEKRKKAVIANAIPIREKLTKKSRTRTNLAPRPPVEIAIELPIDRMISAYMRGLSGTNRASLASPAIDLAI</sequence>
<reference evidence="2" key="2">
    <citation type="submission" date="2023-01" db="EMBL/GenBank/DDBJ databases">
        <title>Draft genome sequence of Algimonas porphyrae strain NBRC 108216.</title>
        <authorList>
            <person name="Sun Q."/>
            <person name="Mori K."/>
        </authorList>
    </citation>
    <scope>NUCLEOTIDE SEQUENCE</scope>
    <source>
        <strain evidence="2">NBRC 108216</strain>
    </source>
</reference>
<accession>A0ABQ5V599</accession>
<gene>
    <name evidence="2" type="ORF">GCM10007854_29680</name>
</gene>